<dbReference type="AlphaFoldDB" id="A0A9E7ZJN5"/>
<feature type="transmembrane region" description="Helical" evidence="1">
    <location>
        <begin position="78"/>
        <end position="100"/>
    </location>
</feature>
<name>A0A9E7ZJN5_9HYPH</name>
<evidence type="ECO:0000313" key="2">
    <source>
        <dbReference type="EMBL" id="UZF87060.1"/>
    </source>
</evidence>
<gene>
    <name evidence="2" type="ORF">NWE54_25460</name>
</gene>
<keyword evidence="1" id="KW-1133">Transmembrane helix</keyword>
<dbReference type="InterPro" id="IPR010865">
    <property type="entry name" value="DUF1499"/>
</dbReference>
<dbReference type="EMBL" id="CP102774">
    <property type="protein sequence ID" value="UZF87060.1"/>
    <property type="molecule type" value="Genomic_DNA"/>
</dbReference>
<evidence type="ECO:0000256" key="1">
    <source>
        <dbReference type="SAM" id="Phobius"/>
    </source>
</evidence>
<proteinExistence type="predicted"/>
<dbReference type="Pfam" id="PF07386">
    <property type="entry name" value="DUF1499"/>
    <property type="match status" value="1"/>
</dbReference>
<keyword evidence="1" id="KW-0812">Transmembrane</keyword>
<feature type="transmembrane region" description="Helical" evidence="1">
    <location>
        <begin position="21"/>
        <end position="38"/>
    </location>
</feature>
<reference evidence="2" key="1">
    <citation type="submission" date="2022-08" db="EMBL/GenBank/DDBJ databases">
        <title>Complete Genome Sequences of 2 Bosea sp. soil isolates.</title>
        <authorList>
            <person name="Alvarez Arevalo M."/>
            <person name="Sterndorff E.B."/>
            <person name="Faurdal D."/>
            <person name="Joergensen T.S."/>
            <person name="Weber T."/>
        </authorList>
    </citation>
    <scope>NUCLEOTIDE SEQUENCE</scope>
    <source>
        <strain evidence="2">NBC_00436</strain>
    </source>
</reference>
<accession>A0A9E7ZJN5</accession>
<organism evidence="2">
    <name type="scientific">Bosea sp. NBC_00436</name>
    <dbReference type="NCBI Taxonomy" id="2969620"/>
    <lineage>
        <taxon>Bacteria</taxon>
        <taxon>Pseudomonadati</taxon>
        <taxon>Pseudomonadota</taxon>
        <taxon>Alphaproteobacteria</taxon>
        <taxon>Hyphomicrobiales</taxon>
        <taxon>Boseaceae</taxon>
        <taxon>Bosea</taxon>
    </lineage>
</organism>
<feature type="transmembrane region" description="Helical" evidence="1">
    <location>
        <begin position="50"/>
        <end position="71"/>
    </location>
</feature>
<keyword evidence="1" id="KW-0472">Membrane</keyword>
<sequence length="258" mass="27854">MHRRLVFEEPVSRAAVWSRRLAWFSCAVLLLSLLLVRLREPSIEGLAPVAGAYVLVLAALGLAIIAFIRIWHSGHRGVGMAAGAMALSLLMLAPAGYVGLRFVTKPALADVSTDIDDPPAFSRSQAAQTARGGRVPPDVPAERRRLQRQAYPKAVPILLELPADAAFDLARRAALGLGWQVLETARPGGRSGAGRVEAIARDRILRFSEDITIRIRPRVDGSRIDIRSASRLGGHDLGANAARVAAFADEIELLVDNR</sequence>
<protein>
    <submittedName>
        <fullName evidence="2">DUF1499 domain-containing protein</fullName>
    </submittedName>
</protein>